<feature type="region of interest" description="Disordered" evidence="3">
    <location>
        <begin position="428"/>
        <end position="540"/>
    </location>
</feature>
<evidence type="ECO:0000256" key="3">
    <source>
        <dbReference type="SAM" id="MobiDB-lite"/>
    </source>
</evidence>
<feature type="compositionally biased region" description="Basic and acidic residues" evidence="3">
    <location>
        <begin position="493"/>
        <end position="503"/>
    </location>
</feature>
<accession>A0AA36HQR6</accession>
<evidence type="ECO:0000259" key="4">
    <source>
        <dbReference type="PROSITE" id="PS50203"/>
    </source>
</evidence>
<feature type="compositionally biased region" description="Basic and acidic residues" evidence="3">
    <location>
        <begin position="124"/>
        <end position="148"/>
    </location>
</feature>
<dbReference type="Proteomes" id="UP001178507">
    <property type="component" value="Unassembled WGS sequence"/>
</dbReference>
<feature type="region of interest" description="Disordered" evidence="3">
    <location>
        <begin position="982"/>
        <end position="1003"/>
    </location>
</feature>
<dbReference type="GO" id="GO:0004198">
    <property type="term" value="F:calcium-dependent cysteine-type endopeptidase activity"/>
    <property type="evidence" value="ECO:0007669"/>
    <property type="project" value="InterPro"/>
</dbReference>
<dbReference type="SUPFAM" id="SSF54001">
    <property type="entry name" value="Cysteine proteinases"/>
    <property type="match status" value="1"/>
</dbReference>
<feature type="compositionally biased region" description="Acidic residues" evidence="3">
    <location>
        <begin position="469"/>
        <end position="483"/>
    </location>
</feature>
<feature type="coiled-coil region" evidence="2">
    <location>
        <begin position="1245"/>
        <end position="1272"/>
    </location>
</feature>
<dbReference type="PANTHER" id="PTHR46298">
    <property type="entry name" value="ANDROGLOBIN"/>
    <property type="match status" value="1"/>
</dbReference>
<dbReference type="PANTHER" id="PTHR46298:SF1">
    <property type="entry name" value="ANDROGLOBIN"/>
    <property type="match status" value="1"/>
</dbReference>
<dbReference type="InterPro" id="IPR038765">
    <property type="entry name" value="Papain-like_cys_pep_sf"/>
</dbReference>
<evidence type="ECO:0000313" key="6">
    <source>
        <dbReference type="Proteomes" id="UP001178507"/>
    </source>
</evidence>
<proteinExistence type="predicted"/>
<feature type="coiled-coil region" evidence="2">
    <location>
        <begin position="1361"/>
        <end position="1426"/>
    </location>
</feature>
<keyword evidence="6" id="KW-1185">Reference proteome</keyword>
<dbReference type="EMBL" id="CAUJNA010000203">
    <property type="protein sequence ID" value="CAJ1373583.1"/>
    <property type="molecule type" value="Genomic_DNA"/>
</dbReference>
<organism evidence="5 6">
    <name type="scientific">Effrenium voratum</name>
    <dbReference type="NCBI Taxonomy" id="2562239"/>
    <lineage>
        <taxon>Eukaryota</taxon>
        <taxon>Sar</taxon>
        <taxon>Alveolata</taxon>
        <taxon>Dinophyceae</taxon>
        <taxon>Suessiales</taxon>
        <taxon>Symbiodiniaceae</taxon>
        <taxon>Effrenium</taxon>
    </lineage>
</organism>
<sequence>MAPKKDKKKKDEPAQPELVTAYKAREPLAPTEPPDASEADAAWAEMRDKYVLPLPEWNAEAVDTAEWKPNQTENAFVSNQFSVLGLPRSFAALVAGWRRAGASALVKGDLLPEEPEPQVQPLPELKDEPAETAPDPKAKAKPKADSKAKAKAKGQPVEEVPTNPTTMQQYADCSYEGEARVVSQSEFRSRELVLDLDDAAPQLSQSIISQFAAVAEHRLLLPKGYFLWELIHPQDEEGMPLFNPHGKYIVKLFVQGKWRQVVIDDVVPVGYAMHGNNTYASLLPTSQDVNIIWPQLLAKALMQVFQDDLNIPVLPCITALTGWMPYQVPVSWNALTGMKSVRTFCSLQSNSQVDFEARQRAELMPTIPQAEAVPNPRKSIAAAAVAQQQAVPTAPVEEKNLKLGNQPQEALLEFLVCEVEEDPRQVRLKADSYVPQHGTPRKHVRDADSEDEDASADAGNNDQPARIDEEADDSDHDDLDEDDDRRSQNTHSGDAEGVEKRTDQGGSQNGEGHEAETQEEDQVTDDMPWTAPWPDQNPAPLMMKSSIQEFQSQLEGGCWVSFEDFEASASPLCSYIPPGEHVLSATLDTCWAGERAQAYLPPKTMLLRLCLVLQELDQSTSRSSRDTGDAKPKPGPPWLQTVFSYEPLRQNHRLTESPPPLTPCSCVLQAINDWRPSFHTSRQLQAPECINLTVGEGTPPSGSVFHSLLLPPGEHWYLIHDDAAEQAGSVLSVNVEGLLLNSMKSKVEFLEPAKVLAKNKLSLLSVGPIQYPVHTGYTVWAKAEIQIAEDGLHSLQLLCHVTDVTLWPFIQLSCLKVSQLELDEPEMRCANWCVSTLTKSPLLRTMSLPLKDKAVDRAGKYVLMLEANLPPEVLPKSGGEVSLQLFAPPGSGGLEVDLEGDKETEDTGMEDEAPLQLNMLTVDKVMRWNGECAENDKGLVLCERITVPPEAGDVTSALRVTVEGLPQAFLRATLVAQMPPTDEMRPQNPDGAPLEPLVPGAPINPRDYGGRRNWLSRCKKVAESCGLEIVSFSHVLLTEASTYILYVHLDEFRGPGGLDGGTWLLESFGSGSLEVGSDAMEQDLEELVRRSWADASQEPDGPPRSEKAAAARETWLAESKEPKDEAEEETEDSVICGVKRDVLLTRKEQKMLEAVLARTREVSHPNNTISKYLDGHADTPALLIQEDPYTVAPDRPEWKPSEDTDGTLDEVGAEDTEAAVAVKALGTEGERQARDLEIELTTARWQAAKDNLEAAKERNANQIQELRQWREERSAVPAGIEAANFAPTRRELRGALHTRMEKCAILKVATLHPERTDPEPLRAALAEADEAGSKNYDADLMENAARKLRVLDASATFKESLAAAEAKIEAAAAATATAEAAEEGSDSFAQAKDAAAAAEEEAAAAASALSESLAELQASIKEAKAKELPIPAELLNEEPMDKASALLKQREAAGEPA</sequence>
<evidence type="ECO:0000313" key="5">
    <source>
        <dbReference type="EMBL" id="CAJ1373583.1"/>
    </source>
</evidence>
<dbReference type="Pfam" id="PF00648">
    <property type="entry name" value="Peptidase_C2"/>
    <property type="match status" value="1"/>
</dbReference>
<feature type="region of interest" description="Disordered" evidence="3">
    <location>
        <begin position="108"/>
        <end position="163"/>
    </location>
</feature>
<reference evidence="5" key="1">
    <citation type="submission" date="2023-08" db="EMBL/GenBank/DDBJ databases">
        <authorList>
            <person name="Chen Y."/>
            <person name="Shah S."/>
            <person name="Dougan E. K."/>
            <person name="Thang M."/>
            <person name="Chan C."/>
        </authorList>
    </citation>
    <scope>NUCLEOTIDE SEQUENCE</scope>
</reference>
<dbReference type="GO" id="GO:0006508">
    <property type="term" value="P:proteolysis"/>
    <property type="evidence" value="ECO:0007669"/>
    <property type="project" value="InterPro"/>
</dbReference>
<comment type="caution">
    <text evidence="1">Lacks conserved residue(s) required for the propagation of feature annotation.</text>
</comment>
<keyword evidence="2" id="KW-0175">Coiled coil</keyword>
<dbReference type="InterPro" id="IPR053033">
    <property type="entry name" value="Androglobin-like"/>
</dbReference>
<comment type="caution">
    <text evidence="5">The sequence shown here is derived from an EMBL/GenBank/DDBJ whole genome shotgun (WGS) entry which is preliminary data.</text>
</comment>
<protein>
    <recommendedName>
        <fullName evidence="4">Calpain catalytic domain-containing protein</fullName>
    </recommendedName>
</protein>
<gene>
    <name evidence="5" type="ORF">EVOR1521_LOCUS3353</name>
</gene>
<feature type="region of interest" description="Disordered" evidence="3">
    <location>
        <begin position="1"/>
        <end position="39"/>
    </location>
</feature>
<feature type="region of interest" description="Disordered" evidence="3">
    <location>
        <begin position="1092"/>
        <end position="1132"/>
    </location>
</feature>
<evidence type="ECO:0000256" key="1">
    <source>
        <dbReference type="PROSITE-ProRule" id="PRU00239"/>
    </source>
</evidence>
<name>A0AA36HQR6_9DINO</name>
<dbReference type="InterPro" id="IPR001300">
    <property type="entry name" value="Peptidase_C2_calpain_cat"/>
</dbReference>
<evidence type="ECO:0000256" key="2">
    <source>
        <dbReference type="SAM" id="Coils"/>
    </source>
</evidence>
<feature type="region of interest" description="Disordered" evidence="3">
    <location>
        <begin position="1432"/>
        <end position="1457"/>
    </location>
</feature>
<feature type="domain" description="Calpain catalytic" evidence="4">
    <location>
        <begin position="207"/>
        <end position="304"/>
    </location>
</feature>
<dbReference type="PROSITE" id="PS50203">
    <property type="entry name" value="CALPAIN_CAT"/>
    <property type="match status" value="1"/>
</dbReference>
<feature type="compositionally biased region" description="Basic and acidic residues" evidence="3">
    <location>
        <begin position="1101"/>
        <end position="1110"/>
    </location>
</feature>
<feature type="compositionally biased region" description="Basic and acidic residues" evidence="3">
    <location>
        <begin position="1448"/>
        <end position="1457"/>
    </location>
</feature>